<evidence type="ECO:0000313" key="4">
    <source>
        <dbReference type="Proteomes" id="UP001596104"/>
    </source>
</evidence>
<organism evidence="3 4">
    <name type="scientific">Bosea vestrisii</name>
    <dbReference type="NCBI Taxonomy" id="151416"/>
    <lineage>
        <taxon>Bacteria</taxon>
        <taxon>Pseudomonadati</taxon>
        <taxon>Pseudomonadota</taxon>
        <taxon>Alphaproteobacteria</taxon>
        <taxon>Hyphomicrobiales</taxon>
        <taxon>Boseaceae</taxon>
        <taxon>Bosea</taxon>
    </lineage>
</organism>
<dbReference type="RefSeq" id="WP_377008482.1">
    <property type="nucleotide sequence ID" value="NZ_JBHSLV010000020.1"/>
</dbReference>
<evidence type="ECO:0008006" key="5">
    <source>
        <dbReference type="Google" id="ProtNLM"/>
    </source>
</evidence>
<name>A0ABW0HAE4_9HYPH</name>
<feature type="transmembrane region" description="Helical" evidence="2">
    <location>
        <begin position="60"/>
        <end position="82"/>
    </location>
</feature>
<feature type="region of interest" description="Disordered" evidence="1">
    <location>
        <begin position="158"/>
        <end position="178"/>
    </location>
</feature>
<evidence type="ECO:0000256" key="2">
    <source>
        <dbReference type="SAM" id="Phobius"/>
    </source>
</evidence>
<feature type="region of interest" description="Disordered" evidence="1">
    <location>
        <begin position="1"/>
        <end position="52"/>
    </location>
</feature>
<keyword evidence="4" id="KW-1185">Reference proteome</keyword>
<proteinExistence type="predicted"/>
<keyword evidence="2" id="KW-1133">Transmembrane helix</keyword>
<keyword evidence="2" id="KW-0812">Transmembrane</keyword>
<dbReference type="EMBL" id="JBHSLV010000020">
    <property type="protein sequence ID" value="MFC5393496.1"/>
    <property type="molecule type" value="Genomic_DNA"/>
</dbReference>
<reference evidence="4" key="1">
    <citation type="journal article" date="2019" name="Int. J. Syst. Evol. Microbiol.">
        <title>The Global Catalogue of Microorganisms (GCM) 10K type strain sequencing project: providing services to taxonomists for standard genome sequencing and annotation.</title>
        <authorList>
            <consortium name="The Broad Institute Genomics Platform"/>
            <consortium name="The Broad Institute Genome Sequencing Center for Infectious Disease"/>
            <person name="Wu L."/>
            <person name="Ma J."/>
        </authorList>
    </citation>
    <scope>NUCLEOTIDE SEQUENCE [LARGE SCALE GENOMIC DNA]</scope>
    <source>
        <strain evidence="4">CGMCC 1.16326</strain>
    </source>
</reference>
<evidence type="ECO:0000313" key="3">
    <source>
        <dbReference type="EMBL" id="MFC5393496.1"/>
    </source>
</evidence>
<comment type="caution">
    <text evidence="3">The sequence shown here is derived from an EMBL/GenBank/DDBJ whole genome shotgun (WGS) entry which is preliminary data.</text>
</comment>
<gene>
    <name evidence="3" type="ORF">ACFPPC_12685</name>
</gene>
<keyword evidence="2" id="KW-0472">Membrane</keyword>
<accession>A0ABW0HAE4</accession>
<evidence type="ECO:0000256" key="1">
    <source>
        <dbReference type="SAM" id="MobiDB-lite"/>
    </source>
</evidence>
<feature type="compositionally biased region" description="Basic and acidic residues" evidence="1">
    <location>
        <begin position="32"/>
        <end position="52"/>
    </location>
</feature>
<sequence>MGDAHALNVPRSDLQGRGSNERRSIAGATAKPIDRRGDGDIEKSEVDAVSHRNRSAERSWVAAFAAYLLAIQAVFAGFAAGAHANALSLDRTLALTRCAPGEDVQPDSDHGKSQSDVGGSCCTAGCPMHVGADPVQSEFQLLVQRPTDQAAFVRRLDRRVGSPSCHSPGNPRAPPSLA</sequence>
<dbReference type="Proteomes" id="UP001596104">
    <property type="component" value="Unassembled WGS sequence"/>
</dbReference>
<protein>
    <recommendedName>
        <fullName evidence="5">DUF2946 domain-containing protein</fullName>
    </recommendedName>
</protein>